<organism evidence="1 2">
    <name type="scientific">Chryseobacterium culicis</name>
    <dbReference type="NCBI Taxonomy" id="680127"/>
    <lineage>
        <taxon>Bacteria</taxon>
        <taxon>Pseudomonadati</taxon>
        <taxon>Bacteroidota</taxon>
        <taxon>Flavobacteriia</taxon>
        <taxon>Flavobacteriales</taxon>
        <taxon>Weeksellaceae</taxon>
        <taxon>Chryseobacterium group</taxon>
        <taxon>Chryseobacterium</taxon>
    </lineage>
</organism>
<dbReference type="Proteomes" id="UP000198561">
    <property type="component" value="Unassembled WGS sequence"/>
</dbReference>
<evidence type="ECO:0000313" key="1">
    <source>
        <dbReference type="EMBL" id="SEH33094.1"/>
    </source>
</evidence>
<reference evidence="1 2" key="1">
    <citation type="submission" date="2016-10" db="EMBL/GenBank/DDBJ databases">
        <authorList>
            <person name="de Groot N.N."/>
        </authorList>
    </citation>
    <scope>NUCLEOTIDE SEQUENCE [LARGE SCALE GENOMIC DNA]</scope>
    <source>
        <strain evidence="1 2">DSM 23031</strain>
    </source>
</reference>
<dbReference type="EMBL" id="FNWQ01000002">
    <property type="protein sequence ID" value="SEH33094.1"/>
    <property type="molecule type" value="Genomic_DNA"/>
</dbReference>
<dbReference type="STRING" id="680127.SAMN05421593_2130"/>
<protein>
    <recommendedName>
        <fullName evidence="3">Lipoprotein</fullName>
    </recommendedName>
</protein>
<dbReference type="OrthoDB" id="706486at2"/>
<proteinExistence type="predicted"/>
<dbReference type="RefSeq" id="WP_089692222.1">
    <property type="nucleotide sequence ID" value="NZ_FNWQ01000002.1"/>
</dbReference>
<gene>
    <name evidence="1" type="ORF">SAMN05421593_2130</name>
</gene>
<sequence>MKKILFASALALCALSCKENKPRQAPAVENAVDNAAYSVSNSIKKNTRYSDGGNLVHEIYHELIKNDKALQDLEVRIENTFKETEDVLSEYMNVIDKSETYYNDAKALTNSLTDSAAKKEIENALKLSSEKYHLKTQTTRDLIKKIKANKIALYEQQMVFKIKKTLPEIEKYQNAHPLKTDQLNQCIKKQNDLLAELKKIQ</sequence>
<evidence type="ECO:0000313" key="2">
    <source>
        <dbReference type="Proteomes" id="UP000198561"/>
    </source>
</evidence>
<name>A0A1H6HFR7_CHRCI</name>
<dbReference type="AlphaFoldDB" id="A0A1H6HFR7"/>
<accession>A0A1H6HFR7</accession>
<evidence type="ECO:0008006" key="3">
    <source>
        <dbReference type="Google" id="ProtNLM"/>
    </source>
</evidence>